<keyword evidence="3" id="KW-1185">Reference proteome</keyword>
<evidence type="ECO:0008006" key="4">
    <source>
        <dbReference type="Google" id="ProtNLM"/>
    </source>
</evidence>
<dbReference type="EMBL" id="JALKFT010000005">
    <property type="protein sequence ID" value="MCK9875579.1"/>
    <property type="molecule type" value="Genomic_DNA"/>
</dbReference>
<sequence length="142" mass="15967">MAVRNVPLIQNQPTPDQPVREQSRLVREQAVFAARSRLTDARRRYLNHALPPLGSLLVRHQIAVADTVEWPWARVSGWPHPALLHGRSLSDGAHPSLTHVRMGLPLRIHSVDIVDWAIIDARGEITEGAWTRMLRSPAEPPL</sequence>
<evidence type="ECO:0000313" key="2">
    <source>
        <dbReference type="EMBL" id="MCK9875579.1"/>
    </source>
</evidence>
<protein>
    <recommendedName>
        <fullName evidence="4">DUF2314 domain-containing protein</fullName>
    </recommendedName>
</protein>
<dbReference type="RefSeq" id="WP_248824005.1">
    <property type="nucleotide sequence ID" value="NZ_JALKFT010000005.1"/>
</dbReference>
<dbReference type="Proteomes" id="UP001201873">
    <property type="component" value="Unassembled WGS sequence"/>
</dbReference>
<accession>A0ABT0JVM3</accession>
<proteinExistence type="predicted"/>
<gene>
    <name evidence="2" type="ORF">MXD59_07315</name>
</gene>
<organism evidence="2 3">
    <name type="scientific">Frankia umida</name>
    <dbReference type="NCBI Taxonomy" id="573489"/>
    <lineage>
        <taxon>Bacteria</taxon>
        <taxon>Bacillati</taxon>
        <taxon>Actinomycetota</taxon>
        <taxon>Actinomycetes</taxon>
        <taxon>Frankiales</taxon>
        <taxon>Frankiaceae</taxon>
        <taxon>Frankia</taxon>
    </lineage>
</organism>
<evidence type="ECO:0000313" key="3">
    <source>
        <dbReference type="Proteomes" id="UP001201873"/>
    </source>
</evidence>
<reference evidence="2 3" key="1">
    <citation type="submission" date="2022-04" db="EMBL/GenBank/DDBJ databases">
        <title>Genome diversity in the genus Frankia.</title>
        <authorList>
            <person name="Carlos-Shanley C."/>
            <person name="Hahn D."/>
        </authorList>
    </citation>
    <scope>NUCLEOTIDE SEQUENCE [LARGE SCALE GENOMIC DNA]</scope>
    <source>
        <strain evidence="2 3">Ag45/Mut15</strain>
    </source>
</reference>
<comment type="caution">
    <text evidence="2">The sequence shown here is derived from an EMBL/GenBank/DDBJ whole genome shotgun (WGS) entry which is preliminary data.</text>
</comment>
<feature type="region of interest" description="Disordered" evidence="1">
    <location>
        <begin position="1"/>
        <end position="21"/>
    </location>
</feature>
<evidence type="ECO:0000256" key="1">
    <source>
        <dbReference type="SAM" id="MobiDB-lite"/>
    </source>
</evidence>
<name>A0ABT0JVM3_9ACTN</name>